<comment type="caution">
    <text evidence="2">The sequence shown here is derived from an EMBL/GenBank/DDBJ whole genome shotgun (WGS) entry which is preliminary data.</text>
</comment>
<dbReference type="PANTHER" id="PTHR10492:SF57">
    <property type="entry name" value="ATP-DEPENDENT DNA HELICASE"/>
    <property type="match status" value="1"/>
</dbReference>
<feature type="non-terminal residue" evidence="2">
    <location>
        <position position="1"/>
    </location>
</feature>
<dbReference type="EMBL" id="JACGWL010000085">
    <property type="protein sequence ID" value="KAK4384547.1"/>
    <property type="molecule type" value="Genomic_DNA"/>
</dbReference>
<evidence type="ECO:0000259" key="1">
    <source>
        <dbReference type="Pfam" id="PF21530"/>
    </source>
</evidence>
<dbReference type="InterPro" id="IPR027417">
    <property type="entry name" value="P-loop_NTPase"/>
</dbReference>
<dbReference type="SUPFAM" id="SSF52540">
    <property type="entry name" value="P-loop containing nucleoside triphosphate hydrolases"/>
    <property type="match status" value="1"/>
</dbReference>
<evidence type="ECO:0000313" key="3">
    <source>
        <dbReference type="Proteomes" id="UP001289374"/>
    </source>
</evidence>
<evidence type="ECO:0000313" key="2">
    <source>
        <dbReference type="EMBL" id="KAK4384547.1"/>
    </source>
</evidence>
<dbReference type="Proteomes" id="UP001289374">
    <property type="component" value="Unassembled WGS sequence"/>
</dbReference>
<gene>
    <name evidence="2" type="ORF">Sango_3050100</name>
</gene>
<dbReference type="Pfam" id="PF21530">
    <property type="entry name" value="Pif1_2B_dom"/>
    <property type="match status" value="1"/>
</dbReference>
<accession>A0AAE1VZK8</accession>
<reference evidence="2" key="1">
    <citation type="submission" date="2020-06" db="EMBL/GenBank/DDBJ databases">
        <authorList>
            <person name="Li T."/>
            <person name="Hu X."/>
            <person name="Zhang T."/>
            <person name="Song X."/>
            <person name="Zhang H."/>
            <person name="Dai N."/>
            <person name="Sheng W."/>
            <person name="Hou X."/>
            <person name="Wei L."/>
        </authorList>
    </citation>
    <scope>NUCLEOTIDE SEQUENCE</scope>
    <source>
        <strain evidence="2">K16</strain>
        <tissue evidence="2">Leaf</tissue>
    </source>
</reference>
<feature type="domain" description="DNA helicase Pif1-like 2B" evidence="1">
    <location>
        <begin position="55"/>
        <end position="97"/>
    </location>
</feature>
<sequence length="148" mass="17205">AHSAGYMTGRAILAAKNEHVDRLNETLISLFPGEEKIFNSFDDAFDDTHNYYEEEFLNSLTPNWLPPHKLVLKKNCPIILLRNLYPSNDLCNGTRMVYREFRDNLIDAQIVFGQHSGKQVFLLRIPLSPAEHKGYPSQFRRKQFPIRL</sequence>
<reference evidence="2" key="2">
    <citation type="journal article" date="2024" name="Plant">
        <title>Genomic evolution and insights into agronomic trait innovations of Sesamum species.</title>
        <authorList>
            <person name="Miao H."/>
            <person name="Wang L."/>
            <person name="Qu L."/>
            <person name="Liu H."/>
            <person name="Sun Y."/>
            <person name="Le M."/>
            <person name="Wang Q."/>
            <person name="Wei S."/>
            <person name="Zheng Y."/>
            <person name="Lin W."/>
            <person name="Duan Y."/>
            <person name="Cao H."/>
            <person name="Xiong S."/>
            <person name="Wang X."/>
            <person name="Wei L."/>
            <person name="Li C."/>
            <person name="Ma Q."/>
            <person name="Ju M."/>
            <person name="Zhao R."/>
            <person name="Li G."/>
            <person name="Mu C."/>
            <person name="Tian Q."/>
            <person name="Mei H."/>
            <person name="Zhang T."/>
            <person name="Gao T."/>
            <person name="Zhang H."/>
        </authorList>
    </citation>
    <scope>NUCLEOTIDE SEQUENCE</scope>
    <source>
        <strain evidence="2">K16</strain>
    </source>
</reference>
<keyword evidence="3" id="KW-1185">Reference proteome</keyword>
<dbReference type="PANTHER" id="PTHR10492">
    <property type="match status" value="1"/>
</dbReference>
<name>A0AAE1VZK8_9LAMI</name>
<dbReference type="AlphaFoldDB" id="A0AAE1VZK8"/>
<proteinExistence type="predicted"/>
<organism evidence="2 3">
    <name type="scientific">Sesamum angolense</name>
    <dbReference type="NCBI Taxonomy" id="2727404"/>
    <lineage>
        <taxon>Eukaryota</taxon>
        <taxon>Viridiplantae</taxon>
        <taxon>Streptophyta</taxon>
        <taxon>Embryophyta</taxon>
        <taxon>Tracheophyta</taxon>
        <taxon>Spermatophyta</taxon>
        <taxon>Magnoliopsida</taxon>
        <taxon>eudicotyledons</taxon>
        <taxon>Gunneridae</taxon>
        <taxon>Pentapetalae</taxon>
        <taxon>asterids</taxon>
        <taxon>lamiids</taxon>
        <taxon>Lamiales</taxon>
        <taxon>Pedaliaceae</taxon>
        <taxon>Sesamum</taxon>
    </lineage>
</organism>
<dbReference type="InterPro" id="IPR049163">
    <property type="entry name" value="Pif1-like_2B_dom"/>
</dbReference>
<protein>
    <recommendedName>
        <fullName evidence="1">DNA helicase Pif1-like 2B domain-containing protein</fullName>
    </recommendedName>
</protein>